<name>A0A1I6GRH3_9RHOB</name>
<organism evidence="8 9">
    <name type="scientific">Yoonia tamlensis</name>
    <dbReference type="NCBI Taxonomy" id="390270"/>
    <lineage>
        <taxon>Bacteria</taxon>
        <taxon>Pseudomonadati</taxon>
        <taxon>Pseudomonadota</taxon>
        <taxon>Alphaproteobacteria</taxon>
        <taxon>Rhodobacterales</taxon>
        <taxon>Paracoccaceae</taxon>
        <taxon>Yoonia</taxon>
    </lineage>
</organism>
<feature type="compositionally biased region" description="Low complexity" evidence="6">
    <location>
        <begin position="410"/>
        <end position="424"/>
    </location>
</feature>
<evidence type="ECO:0000313" key="8">
    <source>
        <dbReference type="EMBL" id="SFR44657.1"/>
    </source>
</evidence>
<dbReference type="InterPro" id="IPR008266">
    <property type="entry name" value="Tyr_kinase_AS"/>
</dbReference>
<feature type="binding site" evidence="5">
    <location>
        <position position="60"/>
    </location>
    <ligand>
        <name>ATP</name>
        <dbReference type="ChEBI" id="CHEBI:30616"/>
    </ligand>
</feature>
<proteinExistence type="predicted"/>
<dbReference type="Gene3D" id="3.30.200.20">
    <property type="entry name" value="Phosphorylase Kinase, domain 1"/>
    <property type="match status" value="1"/>
</dbReference>
<dbReference type="EMBL" id="FOYP01000001">
    <property type="protein sequence ID" value="SFR44657.1"/>
    <property type="molecule type" value="Genomic_DNA"/>
</dbReference>
<protein>
    <submittedName>
        <fullName evidence="8">Serine/threonine protein kinase</fullName>
    </submittedName>
</protein>
<dbReference type="AlphaFoldDB" id="A0A1I6GRH3"/>
<keyword evidence="4 5" id="KW-0067">ATP-binding</keyword>
<keyword evidence="8" id="KW-0723">Serine/threonine-protein kinase</keyword>
<dbReference type="PANTHER" id="PTHR43289">
    <property type="entry name" value="MITOGEN-ACTIVATED PROTEIN KINASE KINASE KINASE 20-RELATED"/>
    <property type="match status" value="1"/>
</dbReference>
<dbReference type="Proteomes" id="UP000199478">
    <property type="component" value="Unassembled WGS sequence"/>
</dbReference>
<evidence type="ECO:0000256" key="3">
    <source>
        <dbReference type="ARBA" id="ARBA00022777"/>
    </source>
</evidence>
<dbReference type="CDD" id="cd14014">
    <property type="entry name" value="STKc_PknB_like"/>
    <property type="match status" value="1"/>
</dbReference>
<feature type="domain" description="Protein kinase" evidence="7">
    <location>
        <begin position="31"/>
        <end position="370"/>
    </location>
</feature>
<dbReference type="OrthoDB" id="9801841at2"/>
<dbReference type="InterPro" id="IPR011009">
    <property type="entry name" value="Kinase-like_dom_sf"/>
</dbReference>
<dbReference type="PROSITE" id="PS00107">
    <property type="entry name" value="PROTEIN_KINASE_ATP"/>
    <property type="match status" value="1"/>
</dbReference>
<evidence type="ECO:0000256" key="5">
    <source>
        <dbReference type="PROSITE-ProRule" id="PRU10141"/>
    </source>
</evidence>
<evidence type="ECO:0000313" key="9">
    <source>
        <dbReference type="Proteomes" id="UP000199478"/>
    </source>
</evidence>
<dbReference type="GO" id="GO:0005524">
    <property type="term" value="F:ATP binding"/>
    <property type="evidence" value="ECO:0007669"/>
    <property type="project" value="UniProtKB-UniRule"/>
</dbReference>
<accession>A0A1I6GRH3</accession>
<dbReference type="PANTHER" id="PTHR43289:SF6">
    <property type="entry name" value="SERINE_THREONINE-PROTEIN KINASE NEKL-3"/>
    <property type="match status" value="1"/>
</dbReference>
<evidence type="ECO:0000256" key="4">
    <source>
        <dbReference type="ARBA" id="ARBA00022840"/>
    </source>
</evidence>
<dbReference type="GO" id="GO:0004674">
    <property type="term" value="F:protein serine/threonine kinase activity"/>
    <property type="evidence" value="ECO:0007669"/>
    <property type="project" value="UniProtKB-KW"/>
</dbReference>
<dbReference type="PROSITE" id="PS50011">
    <property type="entry name" value="PROTEIN_KINASE_DOM"/>
    <property type="match status" value="1"/>
</dbReference>
<dbReference type="PROSITE" id="PS00109">
    <property type="entry name" value="PROTEIN_KINASE_TYR"/>
    <property type="match status" value="1"/>
</dbReference>
<dbReference type="Gene3D" id="1.10.510.10">
    <property type="entry name" value="Transferase(Phosphotransferase) domain 1"/>
    <property type="match status" value="1"/>
</dbReference>
<evidence type="ECO:0000256" key="2">
    <source>
        <dbReference type="ARBA" id="ARBA00022741"/>
    </source>
</evidence>
<dbReference type="Pfam" id="PF00069">
    <property type="entry name" value="Pkinase"/>
    <property type="match status" value="1"/>
</dbReference>
<evidence type="ECO:0000256" key="1">
    <source>
        <dbReference type="ARBA" id="ARBA00022679"/>
    </source>
</evidence>
<dbReference type="SUPFAM" id="SSF56112">
    <property type="entry name" value="Protein kinase-like (PK-like)"/>
    <property type="match status" value="1"/>
</dbReference>
<keyword evidence="9" id="KW-1185">Reference proteome</keyword>
<dbReference type="InterPro" id="IPR017441">
    <property type="entry name" value="Protein_kinase_ATP_BS"/>
</dbReference>
<dbReference type="RefSeq" id="WP_090199593.1">
    <property type="nucleotide sequence ID" value="NZ_FOYP01000001.1"/>
</dbReference>
<dbReference type="STRING" id="390270.SAMN04488005_2056"/>
<sequence length="449" mass="50423">MEETRIIDSTEVYEDHGQGLPVGTDLLDGKFKIDRQIGSGGFGITYLVRDIYLDRGVVLKECFPDAVCFRFGNQVRVNSPRFEGQYRKSVQMFMREARSIAKLRHPNIVSVHQVFEENETAYMVLDLIHGRDLMDIIDDDDDSALLLPDQVREIVVKMLDAIDLVHSNDLLHRDISPDNILLDKWGSPTLIDFGAAREDASKTPAKVSTMLVVKDGYSPHEFYIAGGKQGPSSDLYALGATIYHLISGESPPNSQTRVAAMTNNEPDPCLPLVGRFPQYDRAFLAAIDKAMQVAQRDRIQSAAEWLKMIERDDSKLKIVKIPEARSLSKTLSELIEETNKHVYGAPKYSGDKPAKPAATTVKKIARPEWIEEFNRESREADERQRQEEARAAQEAARLAEIARQEEEARIAALAAQETAEQQAPEPEPEPEAEAAPRGVLDWMPRAKRD</sequence>
<dbReference type="InterPro" id="IPR000719">
    <property type="entry name" value="Prot_kinase_dom"/>
</dbReference>
<reference evidence="9" key="1">
    <citation type="submission" date="2016-10" db="EMBL/GenBank/DDBJ databases">
        <authorList>
            <person name="Varghese N."/>
            <person name="Submissions S."/>
        </authorList>
    </citation>
    <scope>NUCLEOTIDE SEQUENCE [LARGE SCALE GENOMIC DNA]</scope>
    <source>
        <strain evidence="9">DSM 26879</strain>
    </source>
</reference>
<gene>
    <name evidence="8" type="ORF">SAMN04488005_2056</name>
</gene>
<evidence type="ECO:0000259" key="7">
    <source>
        <dbReference type="PROSITE" id="PS50011"/>
    </source>
</evidence>
<evidence type="ECO:0000256" key="6">
    <source>
        <dbReference type="SAM" id="MobiDB-lite"/>
    </source>
</evidence>
<keyword evidence="1" id="KW-0808">Transferase</keyword>
<keyword evidence="3 8" id="KW-0418">Kinase</keyword>
<feature type="region of interest" description="Disordered" evidence="6">
    <location>
        <begin position="409"/>
        <end position="449"/>
    </location>
</feature>
<keyword evidence="2 5" id="KW-0547">Nucleotide-binding</keyword>